<dbReference type="AlphaFoldDB" id="A0A1Y1CHX0"/>
<proteinExistence type="predicted"/>
<gene>
    <name evidence="3" type="ORF">ALGA_1612</name>
</gene>
<keyword evidence="1" id="KW-0175">Coiled coil</keyword>
<feature type="coiled-coil region" evidence="1">
    <location>
        <begin position="69"/>
        <end position="96"/>
    </location>
</feature>
<dbReference type="KEGG" id="mbas:ALGA_1612"/>
<evidence type="ECO:0000256" key="2">
    <source>
        <dbReference type="SAM" id="Phobius"/>
    </source>
</evidence>
<evidence type="ECO:0000313" key="4">
    <source>
        <dbReference type="Proteomes" id="UP000218267"/>
    </source>
</evidence>
<dbReference type="EMBL" id="AP018042">
    <property type="protein sequence ID" value="BAX79988.1"/>
    <property type="molecule type" value="Genomic_DNA"/>
</dbReference>
<reference evidence="3 4" key="1">
    <citation type="journal article" date="2018" name="Mar. Genomics">
        <title>Complete genome sequence of Marinifilaceae bacterium strain SPP2, isolated from the Antarctic marine sediment.</title>
        <authorList>
            <person name="Watanabe M."/>
            <person name="Kojima H."/>
            <person name="Fukui M."/>
        </authorList>
    </citation>
    <scope>NUCLEOTIDE SEQUENCE [LARGE SCALE GENOMIC DNA]</scope>
    <source>
        <strain evidence="3 4">SPP2</strain>
    </source>
</reference>
<name>A0A1Y1CHX0_9BACT</name>
<keyword evidence="4" id="KW-1185">Reference proteome</keyword>
<reference evidence="4" key="2">
    <citation type="journal article" date="2020" name="Antonie Van Leeuwenhoek">
        <title>Labilibaculum antarcticum sp. nov., a novel facultative anaerobic, psychrotorelant bacterium isolated from marine sediment of Antarctica.</title>
        <authorList>
            <person name="Watanabe M."/>
            <person name="Kojima H."/>
            <person name="Fukui M."/>
        </authorList>
    </citation>
    <scope>NUCLEOTIDE SEQUENCE [LARGE SCALE GENOMIC DNA]</scope>
    <source>
        <strain evidence="4">SPP2</strain>
    </source>
</reference>
<sequence>MKIRKHMKRNDFVPAMFEEIKETMAAINKKLQQEKPDEKEPQKEISRQLLEFIYQSIHKSVRENISVSEQSTRKQLNQLTQDTKDLEQRITEMTGQYKKRRLIFRKLVVWQSVAAVLFLLGIGLFVNNRQLRDNDLKFKFIQAQGGINSNGLSYLDTVFHVNRNELVIEKIKKKVEVGEKESLKKADDISCFLLD</sequence>
<accession>A0A1Y1CHX0</accession>
<keyword evidence="2" id="KW-0472">Membrane</keyword>
<keyword evidence="2" id="KW-0812">Transmembrane</keyword>
<evidence type="ECO:0000256" key="1">
    <source>
        <dbReference type="SAM" id="Coils"/>
    </source>
</evidence>
<keyword evidence="2" id="KW-1133">Transmembrane helix</keyword>
<organism evidence="3 4">
    <name type="scientific">Labilibaculum antarcticum</name>
    <dbReference type="NCBI Taxonomy" id="1717717"/>
    <lineage>
        <taxon>Bacteria</taxon>
        <taxon>Pseudomonadati</taxon>
        <taxon>Bacteroidota</taxon>
        <taxon>Bacteroidia</taxon>
        <taxon>Marinilabiliales</taxon>
        <taxon>Marinifilaceae</taxon>
        <taxon>Labilibaculum</taxon>
    </lineage>
</organism>
<feature type="transmembrane region" description="Helical" evidence="2">
    <location>
        <begin position="107"/>
        <end position="126"/>
    </location>
</feature>
<protein>
    <submittedName>
        <fullName evidence="3">Uncharacterized protein</fullName>
    </submittedName>
</protein>
<evidence type="ECO:0000313" key="3">
    <source>
        <dbReference type="EMBL" id="BAX79988.1"/>
    </source>
</evidence>
<dbReference type="Proteomes" id="UP000218267">
    <property type="component" value="Chromosome"/>
</dbReference>